<dbReference type="Gene3D" id="3.60.10.10">
    <property type="entry name" value="Endonuclease/exonuclease/phosphatase"/>
    <property type="match status" value="1"/>
</dbReference>
<dbReference type="CDD" id="cd09076">
    <property type="entry name" value="L1-EN"/>
    <property type="match status" value="1"/>
</dbReference>
<dbReference type="OrthoDB" id="418748at2759"/>
<dbReference type="WBParaSite" id="HPBE_0001646801-mRNA-1">
    <property type="protein sequence ID" value="HPBE_0001646801-mRNA-1"/>
    <property type="gene ID" value="HPBE_0001646801"/>
</dbReference>
<keyword evidence="1" id="KW-1133">Transmembrane helix</keyword>
<keyword evidence="3" id="KW-1185">Reference proteome</keyword>
<dbReference type="Proteomes" id="UP000050761">
    <property type="component" value="Unassembled WGS sequence"/>
</dbReference>
<reference evidence="4" key="2">
    <citation type="submission" date="2019-09" db="UniProtKB">
        <authorList>
            <consortium name="WormBaseParasite"/>
        </authorList>
    </citation>
    <scope>IDENTIFICATION</scope>
</reference>
<dbReference type="PANTHER" id="PTHR23227">
    <property type="entry name" value="BUCENTAUR RELATED"/>
    <property type="match status" value="1"/>
</dbReference>
<dbReference type="InterPro" id="IPR027124">
    <property type="entry name" value="Swc5/CFDP1/2"/>
</dbReference>
<dbReference type="EMBL" id="UZAH01029436">
    <property type="protein sequence ID" value="VDP06041.1"/>
    <property type="molecule type" value="Genomic_DNA"/>
</dbReference>
<dbReference type="InterPro" id="IPR019421">
    <property type="entry name" value="7TM_GPCR_serpentine_rcpt_Srd"/>
</dbReference>
<dbReference type="SUPFAM" id="SSF56219">
    <property type="entry name" value="DNase I-like"/>
    <property type="match status" value="1"/>
</dbReference>
<evidence type="ECO:0000313" key="3">
    <source>
        <dbReference type="Proteomes" id="UP000050761"/>
    </source>
</evidence>
<accession>A0A183G4L2</accession>
<name>A0A183G4L2_HELPZ</name>
<dbReference type="PANTHER" id="PTHR23227:SF67">
    <property type="entry name" value="CRANIOFACIAL DEVELOPMENT PROTEIN 2-LIKE"/>
    <property type="match status" value="1"/>
</dbReference>
<dbReference type="Pfam" id="PF10317">
    <property type="entry name" value="7TM_GPCR_Srd"/>
    <property type="match status" value="1"/>
</dbReference>
<evidence type="ECO:0000313" key="4">
    <source>
        <dbReference type="WBParaSite" id="HPBE_0001646801-mRNA-1"/>
    </source>
</evidence>
<protein>
    <submittedName>
        <fullName evidence="4">Endo/exonuclease/phosphatase domain-containing protein</fullName>
    </submittedName>
</protein>
<sequence length="393" mass="43566">MSYVRLASILAHTICGVVGILASSVLIFLIMKKTPSRIATYSVLTFNFALWDLLTCACSVFVQQRNSAGPKATTVHSDIASPDYHLPRSMDHFLHGKRFAAVDEVTELERGASATHEHKLLLTTVRSPRMAKETVHKSLEGQNRKDSSGCSAKCILLKLVAGPRSEAELGTLTGRSCELAEALERRRVDFCAVQETRWSCRKSRDIGRGFKAVLYGSPRTTRGVGVIVSQRYRDSIVSVERFNDQVVKIVLASKARLYHFFSRYAPQTGRSNQAKDEFWNLLDEKTAVVPSKAVIIVAGDLNGHVGATKDGYSCHGGFGYGSRNADGERILEYAESHNLTIVNTVVRKRDSNLISYFSVISMSQIDFVLVKDRDRHIVTDAKTVPFETVAPQH</sequence>
<keyword evidence="1" id="KW-0812">Transmembrane</keyword>
<reference evidence="2 3" key="1">
    <citation type="submission" date="2018-11" db="EMBL/GenBank/DDBJ databases">
        <authorList>
            <consortium name="Pathogen Informatics"/>
        </authorList>
    </citation>
    <scope>NUCLEOTIDE SEQUENCE [LARGE SCALE GENOMIC DNA]</scope>
</reference>
<gene>
    <name evidence="2" type="ORF">HPBE_LOCUS16467</name>
</gene>
<accession>A0A3P8A3W1</accession>
<organism evidence="3 4">
    <name type="scientific">Heligmosomoides polygyrus</name>
    <name type="common">Parasitic roundworm</name>
    <dbReference type="NCBI Taxonomy" id="6339"/>
    <lineage>
        <taxon>Eukaryota</taxon>
        <taxon>Metazoa</taxon>
        <taxon>Ecdysozoa</taxon>
        <taxon>Nematoda</taxon>
        <taxon>Chromadorea</taxon>
        <taxon>Rhabditida</taxon>
        <taxon>Rhabditina</taxon>
        <taxon>Rhabditomorpha</taxon>
        <taxon>Strongyloidea</taxon>
        <taxon>Heligmosomidae</taxon>
        <taxon>Heligmosomoides</taxon>
    </lineage>
</organism>
<proteinExistence type="predicted"/>
<keyword evidence="1" id="KW-0472">Membrane</keyword>
<dbReference type="InterPro" id="IPR036691">
    <property type="entry name" value="Endo/exonu/phosph_ase_sf"/>
</dbReference>
<evidence type="ECO:0000256" key="1">
    <source>
        <dbReference type="SAM" id="Phobius"/>
    </source>
</evidence>
<dbReference type="AlphaFoldDB" id="A0A183G4L2"/>
<feature type="transmembrane region" description="Helical" evidence="1">
    <location>
        <begin position="6"/>
        <end position="31"/>
    </location>
</feature>
<evidence type="ECO:0000313" key="2">
    <source>
        <dbReference type="EMBL" id="VDP06041.1"/>
    </source>
</evidence>